<feature type="non-terminal residue" evidence="1">
    <location>
        <position position="1"/>
    </location>
</feature>
<name>A0A2A9N6S3_9AGAR</name>
<dbReference type="EMBL" id="KZ302695">
    <property type="protein sequence ID" value="PFH44928.1"/>
    <property type="molecule type" value="Genomic_DNA"/>
</dbReference>
<reference evidence="1 2" key="1">
    <citation type="submission" date="2014-02" db="EMBL/GenBank/DDBJ databases">
        <title>Transposable element dynamics among asymbiotic and ectomycorrhizal Amanita fungi.</title>
        <authorList>
            <consortium name="DOE Joint Genome Institute"/>
            <person name="Hess J."/>
            <person name="Skrede I."/>
            <person name="Wolfe B."/>
            <person name="LaButti K."/>
            <person name="Ohm R.A."/>
            <person name="Grigoriev I.V."/>
            <person name="Pringle A."/>
        </authorList>
    </citation>
    <scope>NUCLEOTIDE SEQUENCE [LARGE SCALE GENOMIC DNA]</scope>
    <source>
        <strain evidence="1 2">SKay4041</strain>
    </source>
</reference>
<dbReference type="Proteomes" id="UP000242287">
    <property type="component" value="Unassembled WGS sequence"/>
</dbReference>
<gene>
    <name evidence="1" type="ORF">AMATHDRAFT_164698</name>
</gene>
<dbReference type="AlphaFoldDB" id="A0A2A9N6S3"/>
<organism evidence="1 2">
    <name type="scientific">Amanita thiersii Skay4041</name>
    <dbReference type="NCBI Taxonomy" id="703135"/>
    <lineage>
        <taxon>Eukaryota</taxon>
        <taxon>Fungi</taxon>
        <taxon>Dikarya</taxon>
        <taxon>Basidiomycota</taxon>
        <taxon>Agaricomycotina</taxon>
        <taxon>Agaricomycetes</taxon>
        <taxon>Agaricomycetidae</taxon>
        <taxon>Agaricales</taxon>
        <taxon>Pluteineae</taxon>
        <taxon>Amanitaceae</taxon>
        <taxon>Amanita</taxon>
    </lineage>
</organism>
<protein>
    <submittedName>
        <fullName evidence="1">Uncharacterized protein</fullName>
    </submittedName>
</protein>
<proteinExistence type="predicted"/>
<keyword evidence="2" id="KW-1185">Reference proteome</keyword>
<evidence type="ECO:0000313" key="1">
    <source>
        <dbReference type="EMBL" id="PFH44928.1"/>
    </source>
</evidence>
<accession>A0A2A9N6S3</accession>
<sequence length="73" mass="8436">VFFEGLCEDEDIIHVYTHPSLSDLVPKNVVHHGLEHRWRIFCPESHLPFITFLDPYVVVTPANIHLREVFGVG</sequence>
<evidence type="ECO:0000313" key="2">
    <source>
        <dbReference type="Proteomes" id="UP000242287"/>
    </source>
</evidence>